<dbReference type="Proteomes" id="UP000789920">
    <property type="component" value="Unassembled WGS sequence"/>
</dbReference>
<proteinExistence type="predicted"/>
<dbReference type="EMBL" id="CAJVQC010058101">
    <property type="protein sequence ID" value="CAG8798311.1"/>
    <property type="molecule type" value="Genomic_DNA"/>
</dbReference>
<evidence type="ECO:0000313" key="2">
    <source>
        <dbReference type="Proteomes" id="UP000789920"/>
    </source>
</evidence>
<name>A0ACA9RLI5_9GLOM</name>
<sequence length="147" mass="17028">MIDLSKYIILNQFKISFFVNQILEIELLEYGEQILDLNMSNIITAQSTEIQNETHSYILPCISSTQEITSWSISTNMQEIINQFEDTILHKFPCILCSICSKLMYLEKTKWISQNPNFQYPLITIYPTKQLITNPNPPLNQIAICSS</sequence>
<accession>A0ACA9RLI5</accession>
<protein>
    <submittedName>
        <fullName evidence="1">555_t:CDS:1</fullName>
    </submittedName>
</protein>
<comment type="caution">
    <text evidence="1">The sequence shown here is derived from an EMBL/GenBank/DDBJ whole genome shotgun (WGS) entry which is preliminary data.</text>
</comment>
<evidence type="ECO:0000313" key="1">
    <source>
        <dbReference type="EMBL" id="CAG8798311.1"/>
    </source>
</evidence>
<organism evidence="1 2">
    <name type="scientific">Racocetra persica</name>
    <dbReference type="NCBI Taxonomy" id="160502"/>
    <lineage>
        <taxon>Eukaryota</taxon>
        <taxon>Fungi</taxon>
        <taxon>Fungi incertae sedis</taxon>
        <taxon>Mucoromycota</taxon>
        <taxon>Glomeromycotina</taxon>
        <taxon>Glomeromycetes</taxon>
        <taxon>Diversisporales</taxon>
        <taxon>Gigasporaceae</taxon>
        <taxon>Racocetra</taxon>
    </lineage>
</organism>
<gene>
    <name evidence="1" type="ORF">RPERSI_LOCUS20503</name>
</gene>
<reference evidence="1" key="1">
    <citation type="submission" date="2021-06" db="EMBL/GenBank/DDBJ databases">
        <authorList>
            <person name="Kallberg Y."/>
            <person name="Tangrot J."/>
            <person name="Rosling A."/>
        </authorList>
    </citation>
    <scope>NUCLEOTIDE SEQUENCE</scope>
    <source>
        <strain evidence="1">MA461A</strain>
    </source>
</reference>
<keyword evidence="2" id="KW-1185">Reference proteome</keyword>
<feature type="non-terminal residue" evidence="1">
    <location>
        <position position="147"/>
    </location>
</feature>